<dbReference type="PROSITE" id="PS50068">
    <property type="entry name" value="LDLRA_2"/>
    <property type="match status" value="2"/>
</dbReference>
<dbReference type="GeneTree" id="ENSGT00940000181550"/>
<keyword evidence="7" id="KW-0675">Receptor</keyword>
<dbReference type="PANTHER" id="PTHR22722:SF15">
    <property type="entry name" value="LOW-DENSITY LIPOPROTEIN RECEPTOR-RELATED"/>
    <property type="match status" value="1"/>
</dbReference>
<dbReference type="PANTHER" id="PTHR22722">
    <property type="entry name" value="LOW-DENSITY LIPOPROTEIN RECEPTOR-RELATED PROTEIN 2-RELATED"/>
    <property type="match status" value="1"/>
</dbReference>
<dbReference type="CDD" id="cd00112">
    <property type="entry name" value="LDLa"/>
    <property type="match status" value="2"/>
</dbReference>
<evidence type="ECO:0000256" key="2">
    <source>
        <dbReference type="ARBA" id="ARBA00022692"/>
    </source>
</evidence>
<dbReference type="SUPFAM" id="SSF57424">
    <property type="entry name" value="LDL receptor-like module"/>
    <property type="match status" value="2"/>
</dbReference>
<dbReference type="SMART" id="SM00192">
    <property type="entry name" value="LDLa"/>
    <property type="match status" value="2"/>
</dbReference>
<evidence type="ECO:0000256" key="4">
    <source>
        <dbReference type="ARBA" id="ARBA00022989"/>
    </source>
</evidence>
<dbReference type="InterPro" id="IPR023415">
    <property type="entry name" value="LDLR_class-A_CS"/>
</dbReference>
<dbReference type="PRINTS" id="PR00261">
    <property type="entry name" value="LDLRECEPTOR"/>
</dbReference>
<sequence length="139" mass="15580">MIFNSINLLLPFLRFIFMVCYFLNLSLVFPGAPDCPSGQFPCVDSVGCVNASARCDGQMQCPTGFDEENCTAVRGCLDSDWSCRNHICIPKELRCNGLNDCMDSSDEDDCGEKDGQLCQLMFIFFTDISYLAVLLFFFL</sequence>
<comment type="caution">
    <text evidence="9">Lacks conserved residue(s) required for the propagation of feature annotation.</text>
</comment>
<evidence type="ECO:0000256" key="8">
    <source>
        <dbReference type="ARBA" id="ARBA00023180"/>
    </source>
</evidence>
<dbReference type="InterPro" id="IPR051221">
    <property type="entry name" value="LDLR-related"/>
</dbReference>
<reference evidence="11" key="1">
    <citation type="submission" date="2025-08" db="UniProtKB">
        <authorList>
            <consortium name="Ensembl"/>
        </authorList>
    </citation>
    <scope>IDENTIFICATION</scope>
</reference>
<protein>
    <submittedName>
        <fullName evidence="11">Uncharacterized protein</fullName>
    </submittedName>
</protein>
<dbReference type="InterPro" id="IPR036055">
    <property type="entry name" value="LDL_receptor-like_sf"/>
</dbReference>
<keyword evidence="4 10" id="KW-1133">Transmembrane helix</keyword>
<dbReference type="InParanoid" id="A0A7N8YE68"/>
<evidence type="ECO:0000256" key="7">
    <source>
        <dbReference type="ARBA" id="ARBA00023170"/>
    </source>
</evidence>
<feature type="disulfide bond" evidence="9">
    <location>
        <begin position="55"/>
        <end position="70"/>
    </location>
</feature>
<comment type="subcellular location">
    <subcellularLocation>
        <location evidence="1">Membrane</location>
        <topology evidence="1">Single-pass membrane protein</topology>
    </subcellularLocation>
</comment>
<evidence type="ECO:0000256" key="10">
    <source>
        <dbReference type="SAM" id="Phobius"/>
    </source>
</evidence>
<dbReference type="InterPro" id="IPR002172">
    <property type="entry name" value="LDrepeatLR_classA_rpt"/>
</dbReference>
<feature type="transmembrane region" description="Helical" evidence="10">
    <location>
        <begin position="120"/>
        <end position="138"/>
    </location>
</feature>
<dbReference type="GO" id="GO:0043235">
    <property type="term" value="C:receptor complex"/>
    <property type="evidence" value="ECO:0007669"/>
    <property type="project" value="TreeGrafter"/>
</dbReference>
<feature type="disulfide bond" evidence="9">
    <location>
        <begin position="83"/>
        <end position="101"/>
    </location>
</feature>
<evidence type="ECO:0000256" key="6">
    <source>
        <dbReference type="ARBA" id="ARBA00023157"/>
    </source>
</evidence>
<dbReference type="AlphaFoldDB" id="A0A7N8YE68"/>
<keyword evidence="5 10" id="KW-0472">Membrane</keyword>
<reference evidence="11" key="2">
    <citation type="submission" date="2025-09" db="UniProtKB">
        <authorList>
            <consortium name="Ensembl"/>
        </authorList>
    </citation>
    <scope>IDENTIFICATION</scope>
</reference>
<evidence type="ECO:0000313" key="12">
    <source>
        <dbReference type="Proteomes" id="UP000261640"/>
    </source>
</evidence>
<feature type="disulfide bond" evidence="9">
    <location>
        <begin position="95"/>
        <end position="110"/>
    </location>
</feature>
<keyword evidence="12" id="KW-1185">Reference proteome</keyword>
<dbReference type="Gene3D" id="4.10.400.10">
    <property type="entry name" value="Low-density Lipoprotein Receptor"/>
    <property type="match status" value="2"/>
</dbReference>
<proteinExistence type="predicted"/>
<feature type="transmembrane region" description="Helical" evidence="10">
    <location>
        <begin position="12"/>
        <end position="32"/>
    </location>
</feature>
<dbReference type="GO" id="GO:0006898">
    <property type="term" value="P:receptor-mediated endocytosis"/>
    <property type="evidence" value="ECO:0007669"/>
    <property type="project" value="TreeGrafter"/>
</dbReference>
<feature type="disulfide bond" evidence="9">
    <location>
        <begin position="76"/>
        <end position="88"/>
    </location>
</feature>
<dbReference type="GO" id="GO:0042562">
    <property type="term" value="F:hormone binding"/>
    <property type="evidence" value="ECO:0007669"/>
    <property type="project" value="TreeGrafter"/>
</dbReference>
<evidence type="ECO:0000256" key="5">
    <source>
        <dbReference type="ARBA" id="ARBA00023136"/>
    </source>
</evidence>
<dbReference type="Proteomes" id="UP000261640">
    <property type="component" value="Unplaced"/>
</dbReference>
<organism evidence="11 12">
    <name type="scientific">Mastacembelus armatus</name>
    <name type="common">zig-zag eel</name>
    <dbReference type="NCBI Taxonomy" id="205130"/>
    <lineage>
        <taxon>Eukaryota</taxon>
        <taxon>Metazoa</taxon>
        <taxon>Chordata</taxon>
        <taxon>Craniata</taxon>
        <taxon>Vertebrata</taxon>
        <taxon>Euteleostomi</taxon>
        <taxon>Actinopterygii</taxon>
        <taxon>Neopterygii</taxon>
        <taxon>Teleostei</taxon>
        <taxon>Neoteleostei</taxon>
        <taxon>Acanthomorphata</taxon>
        <taxon>Anabantaria</taxon>
        <taxon>Synbranchiformes</taxon>
        <taxon>Mastacembelidae</taxon>
        <taxon>Mastacembelus</taxon>
    </lineage>
</organism>
<accession>A0A7N8YE68</accession>
<evidence type="ECO:0000256" key="1">
    <source>
        <dbReference type="ARBA" id="ARBA00004167"/>
    </source>
</evidence>
<dbReference type="Ensembl" id="ENSMAMT00000048366.1">
    <property type="protein sequence ID" value="ENSMAMP00000063557.1"/>
    <property type="gene ID" value="ENSMAMG00000026839.1"/>
</dbReference>
<name>A0A7N8YE68_9TELE</name>
<dbReference type="GO" id="GO:0016324">
    <property type="term" value="C:apical plasma membrane"/>
    <property type="evidence" value="ECO:0007669"/>
    <property type="project" value="TreeGrafter"/>
</dbReference>
<evidence type="ECO:0000256" key="9">
    <source>
        <dbReference type="PROSITE-ProRule" id="PRU00124"/>
    </source>
</evidence>
<dbReference type="Pfam" id="PF00057">
    <property type="entry name" value="Ldl_recept_a"/>
    <property type="match status" value="2"/>
</dbReference>
<evidence type="ECO:0000313" key="11">
    <source>
        <dbReference type="Ensembl" id="ENSMAMP00000063557.1"/>
    </source>
</evidence>
<keyword evidence="2 10" id="KW-0812">Transmembrane</keyword>
<keyword evidence="8" id="KW-0325">Glycoprotein</keyword>
<keyword evidence="3" id="KW-0677">Repeat</keyword>
<keyword evidence="6 9" id="KW-1015">Disulfide bond</keyword>
<evidence type="ECO:0000256" key="3">
    <source>
        <dbReference type="ARBA" id="ARBA00022737"/>
    </source>
</evidence>
<dbReference type="PROSITE" id="PS01209">
    <property type="entry name" value="LDLRA_1"/>
    <property type="match status" value="1"/>
</dbReference>